<proteinExistence type="predicted"/>
<dbReference type="Proteomes" id="UP000792457">
    <property type="component" value="Unassembled WGS sequence"/>
</dbReference>
<dbReference type="InterPro" id="IPR031148">
    <property type="entry name" value="Plexin"/>
</dbReference>
<dbReference type="EMBL" id="KZ308223">
    <property type="protein sequence ID" value="KAG8225101.1"/>
    <property type="molecule type" value="Genomic_DNA"/>
</dbReference>
<dbReference type="GO" id="GO:0030334">
    <property type="term" value="P:regulation of cell migration"/>
    <property type="evidence" value="ECO:0007669"/>
    <property type="project" value="TreeGrafter"/>
</dbReference>
<dbReference type="Pfam" id="PF24479">
    <property type="entry name" value="PSI_PlexinA-B"/>
    <property type="match status" value="1"/>
</dbReference>
<evidence type="ECO:0000313" key="3">
    <source>
        <dbReference type="Proteomes" id="UP000792457"/>
    </source>
</evidence>
<name>A0A8K0JZG4_LADFU</name>
<sequence>MLVRYPASLYTSPYTYGRTYVQLTIKTLPDLPSGAKYRCVFGNAEPIDASVTAAGLSCPTPPVSSRPSIPEDKDHVLVPLSVRSSETNKDFVSRNFAFFDCALHVTCMDCVKSQWACNWCVYENKCSYNTTSCQRTVISGENVRMLHMLQQVGEAVRAFSKNLSALSSGEKWTTICGCFAAQNIFETNSAERFLTVFSSRTSINSNASVNMCVSSIGFSASDPRLSRFCSDGAHISIDVLGRLRRCSLTLVIIYDALGLNEFHVFSDGDFIPGLPAPFTSKGIYPRINAYVPLPPVRPSVSPSAPCVRHWYSQKVTGQSPSKRLRQLRSTFFSNQYGATLKLRARTFTRGELLQQSNDSDGGALPVMIL</sequence>
<organism evidence="2 3">
    <name type="scientific">Ladona fulva</name>
    <name type="common">Scarce chaser dragonfly</name>
    <name type="synonym">Libellula fulva</name>
    <dbReference type="NCBI Taxonomy" id="123851"/>
    <lineage>
        <taxon>Eukaryota</taxon>
        <taxon>Metazoa</taxon>
        <taxon>Ecdysozoa</taxon>
        <taxon>Arthropoda</taxon>
        <taxon>Hexapoda</taxon>
        <taxon>Insecta</taxon>
        <taxon>Pterygota</taxon>
        <taxon>Palaeoptera</taxon>
        <taxon>Odonata</taxon>
        <taxon>Epiprocta</taxon>
        <taxon>Anisoptera</taxon>
        <taxon>Libelluloidea</taxon>
        <taxon>Libellulidae</taxon>
        <taxon>Ladona</taxon>
    </lineage>
</organism>
<protein>
    <recommendedName>
        <fullName evidence="1">Plexin TIG domain-containing protein</fullName>
    </recommendedName>
</protein>
<dbReference type="OrthoDB" id="125363at2759"/>
<evidence type="ECO:0000313" key="2">
    <source>
        <dbReference type="EMBL" id="KAG8225101.1"/>
    </source>
</evidence>
<dbReference type="GO" id="GO:0002116">
    <property type="term" value="C:semaphorin receptor complex"/>
    <property type="evidence" value="ECO:0007669"/>
    <property type="project" value="TreeGrafter"/>
</dbReference>
<dbReference type="InterPro" id="IPR013783">
    <property type="entry name" value="Ig-like_fold"/>
</dbReference>
<reference evidence="2" key="2">
    <citation type="submission" date="2017-10" db="EMBL/GenBank/DDBJ databases">
        <title>Ladona fulva Genome sequencing and assembly.</title>
        <authorList>
            <person name="Murali S."/>
            <person name="Richards S."/>
            <person name="Bandaranaike D."/>
            <person name="Bellair M."/>
            <person name="Blankenburg K."/>
            <person name="Chao H."/>
            <person name="Dinh H."/>
            <person name="Doddapaneni H."/>
            <person name="Dugan-Rocha S."/>
            <person name="Elkadiri S."/>
            <person name="Gnanaolivu R."/>
            <person name="Hernandez B."/>
            <person name="Skinner E."/>
            <person name="Javaid M."/>
            <person name="Lee S."/>
            <person name="Li M."/>
            <person name="Ming W."/>
            <person name="Munidasa M."/>
            <person name="Muniz J."/>
            <person name="Nguyen L."/>
            <person name="Hughes D."/>
            <person name="Osuji N."/>
            <person name="Pu L.-L."/>
            <person name="Puazo M."/>
            <person name="Qu C."/>
            <person name="Quiroz J."/>
            <person name="Raj R."/>
            <person name="Weissenberger G."/>
            <person name="Xin Y."/>
            <person name="Zou X."/>
            <person name="Han Y."/>
            <person name="Worley K."/>
            <person name="Muzny D."/>
            <person name="Gibbs R."/>
        </authorList>
    </citation>
    <scope>NUCLEOTIDE SEQUENCE</scope>
    <source>
        <strain evidence="2">Sampled in the wild</strain>
    </source>
</reference>
<dbReference type="PANTHER" id="PTHR22625">
    <property type="entry name" value="PLEXIN"/>
    <property type="match status" value="1"/>
</dbReference>
<dbReference type="GO" id="GO:0050772">
    <property type="term" value="P:positive regulation of axonogenesis"/>
    <property type="evidence" value="ECO:0007669"/>
    <property type="project" value="TreeGrafter"/>
</dbReference>
<evidence type="ECO:0000259" key="1">
    <source>
        <dbReference type="Pfam" id="PF17960"/>
    </source>
</evidence>
<comment type="caution">
    <text evidence="2">The sequence shown here is derived from an EMBL/GenBank/DDBJ whole genome shotgun (WGS) entry which is preliminary data.</text>
</comment>
<dbReference type="GO" id="GO:0017154">
    <property type="term" value="F:semaphorin receptor activity"/>
    <property type="evidence" value="ECO:0007669"/>
    <property type="project" value="InterPro"/>
</dbReference>
<dbReference type="Pfam" id="PF17960">
    <property type="entry name" value="TIG_plexin"/>
    <property type="match status" value="1"/>
</dbReference>
<feature type="domain" description="Plexin TIG" evidence="1">
    <location>
        <begin position="18"/>
        <end position="99"/>
    </location>
</feature>
<accession>A0A8K0JZG4</accession>
<reference evidence="2" key="1">
    <citation type="submission" date="2013-04" db="EMBL/GenBank/DDBJ databases">
        <authorList>
            <person name="Qu J."/>
            <person name="Murali S.C."/>
            <person name="Bandaranaike D."/>
            <person name="Bellair M."/>
            <person name="Blankenburg K."/>
            <person name="Chao H."/>
            <person name="Dinh H."/>
            <person name="Doddapaneni H."/>
            <person name="Downs B."/>
            <person name="Dugan-Rocha S."/>
            <person name="Elkadiri S."/>
            <person name="Gnanaolivu R.D."/>
            <person name="Hernandez B."/>
            <person name="Javaid M."/>
            <person name="Jayaseelan J.C."/>
            <person name="Lee S."/>
            <person name="Li M."/>
            <person name="Ming W."/>
            <person name="Munidasa M."/>
            <person name="Muniz J."/>
            <person name="Nguyen L."/>
            <person name="Ongeri F."/>
            <person name="Osuji N."/>
            <person name="Pu L.-L."/>
            <person name="Puazo M."/>
            <person name="Qu C."/>
            <person name="Quiroz J."/>
            <person name="Raj R."/>
            <person name="Weissenberger G."/>
            <person name="Xin Y."/>
            <person name="Zou X."/>
            <person name="Han Y."/>
            <person name="Richards S."/>
            <person name="Worley K."/>
            <person name="Muzny D."/>
            <person name="Gibbs R."/>
        </authorList>
    </citation>
    <scope>NUCLEOTIDE SEQUENCE</scope>
    <source>
        <strain evidence="2">Sampled in the wild</strain>
    </source>
</reference>
<dbReference type="Gene3D" id="2.60.40.10">
    <property type="entry name" value="Immunoglobulins"/>
    <property type="match status" value="1"/>
</dbReference>
<gene>
    <name evidence="2" type="ORF">J437_LFUL004021</name>
</gene>
<dbReference type="InterPro" id="IPR041019">
    <property type="entry name" value="TIG1_plexin"/>
</dbReference>
<keyword evidence="3" id="KW-1185">Reference proteome</keyword>
<dbReference type="PANTHER" id="PTHR22625:SF44">
    <property type="entry name" value="PLEXIN-B"/>
    <property type="match status" value="1"/>
</dbReference>
<dbReference type="AlphaFoldDB" id="A0A8K0JZG4"/>
<dbReference type="GO" id="GO:0005886">
    <property type="term" value="C:plasma membrane"/>
    <property type="evidence" value="ECO:0007669"/>
    <property type="project" value="TreeGrafter"/>
</dbReference>
<dbReference type="GO" id="GO:0007162">
    <property type="term" value="P:negative regulation of cell adhesion"/>
    <property type="evidence" value="ECO:0007669"/>
    <property type="project" value="TreeGrafter"/>
</dbReference>
<dbReference type="GO" id="GO:0097374">
    <property type="term" value="P:sensory neuron axon guidance"/>
    <property type="evidence" value="ECO:0007669"/>
    <property type="project" value="TreeGrafter"/>
</dbReference>
<dbReference type="GO" id="GO:0008360">
    <property type="term" value="P:regulation of cell shape"/>
    <property type="evidence" value="ECO:0007669"/>
    <property type="project" value="TreeGrafter"/>
</dbReference>
<dbReference type="GO" id="GO:0008045">
    <property type="term" value="P:motor neuron axon guidance"/>
    <property type="evidence" value="ECO:0007669"/>
    <property type="project" value="TreeGrafter"/>
</dbReference>